<reference evidence="6 7" key="1">
    <citation type="submission" date="2011-07" db="EMBL/GenBank/DDBJ databases">
        <title>The complete genome of plasmid 2 of Emticicia oligotrophica DSM 17448.</title>
        <authorList>
            <consortium name="US DOE Joint Genome Institute (JGI-PGF)"/>
            <person name="Lucas S."/>
            <person name="Han J."/>
            <person name="Lapidus A."/>
            <person name="Bruce D."/>
            <person name="Goodwin L."/>
            <person name="Pitluck S."/>
            <person name="Peters L."/>
            <person name="Kyrpides N."/>
            <person name="Mavromatis K."/>
            <person name="Ivanova N."/>
            <person name="Ovchinnikova G."/>
            <person name="Teshima H."/>
            <person name="Detter J.C."/>
            <person name="Tapia R."/>
            <person name="Han C."/>
            <person name="Land M."/>
            <person name="Hauser L."/>
            <person name="Markowitz V."/>
            <person name="Cheng J.-F."/>
            <person name="Hugenholtz P."/>
            <person name="Woyke T."/>
            <person name="Wu D."/>
            <person name="Tindall B."/>
            <person name="Pomrenke H."/>
            <person name="Brambilla E."/>
            <person name="Klenk H.-P."/>
            <person name="Eisen J.A."/>
        </authorList>
    </citation>
    <scope>NUCLEOTIDE SEQUENCE [LARGE SCALE GENOMIC DNA]</scope>
    <source>
        <strain evidence="7">DSM 17448 / GPTSA100-15</strain>
        <plasmid evidence="6 7">pEMTOL02</plasmid>
    </source>
</reference>
<gene>
    <name evidence="6" type="ORF">Emtol_0152</name>
</gene>
<keyword evidence="7" id="KW-1185">Reference proteome</keyword>
<dbReference type="Gene3D" id="2.102.10.10">
    <property type="entry name" value="Rieske [2Fe-2S] iron-sulphur domain"/>
    <property type="match status" value="1"/>
</dbReference>
<dbReference type="InterPro" id="IPR017941">
    <property type="entry name" value="Rieske_2Fe-2S"/>
</dbReference>
<dbReference type="SUPFAM" id="SSF50022">
    <property type="entry name" value="ISP domain"/>
    <property type="match status" value="1"/>
</dbReference>
<name>A0ABN4AX86_EMTOG</name>
<evidence type="ECO:0000256" key="3">
    <source>
        <dbReference type="ARBA" id="ARBA00023004"/>
    </source>
</evidence>
<organism evidence="6 7">
    <name type="scientific">Emticicia oligotrophica (strain DSM 17448 / CIP 109782 / MTCC 6937 / GPTSA100-15)</name>
    <dbReference type="NCBI Taxonomy" id="929562"/>
    <lineage>
        <taxon>Bacteria</taxon>
        <taxon>Pseudomonadati</taxon>
        <taxon>Bacteroidota</taxon>
        <taxon>Cytophagia</taxon>
        <taxon>Cytophagales</taxon>
        <taxon>Leadbetterellaceae</taxon>
        <taxon>Emticicia</taxon>
    </lineage>
</organism>
<dbReference type="PROSITE" id="PS51296">
    <property type="entry name" value="RIESKE"/>
    <property type="match status" value="1"/>
</dbReference>
<evidence type="ECO:0000256" key="4">
    <source>
        <dbReference type="ARBA" id="ARBA00023014"/>
    </source>
</evidence>
<dbReference type="InterPro" id="IPR036922">
    <property type="entry name" value="Rieske_2Fe-2S_sf"/>
</dbReference>
<accession>A0ABN4AX86</accession>
<evidence type="ECO:0000259" key="5">
    <source>
        <dbReference type="PROSITE" id="PS51296"/>
    </source>
</evidence>
<evidence type="ECO:0000256" key="2">
    <source>
        <dbReference type="ARBA" id="ARBA00022723"/>
    </source>
</evidence>
<keyword evidence="1" id="KW-0001">2Fe-2S</keyword>
<evidence type="ECO:0000256" key="1">
    <source>
        <dbReference type="ARBA" id="ARBA00022714"/>
    </source>
</evidence>
<feature type="domain" description="Rieske" evidence="5">
    <location>
        <begin position="68"/>
        <end position="137"/>
    </location>
</feature>
<proteinExistence type="predicted"/>
<keyword evidence="6" id="KW-0614">Plasmid</keyword>
<geneLocation type="plasmid" evidence="6 7">
    <name>pEMTOL02</name>
</geneLocation>
<dbReference type="Proteomes" id="UP000002875">
    <property type="component" value="Plasmid pEMTOL02"/>
</dbReference>
<protein>
    <submittedName>
        <fullName evidence="6">Rieske (2Fe-2S) iron-sulfur domain-containing protein</fullName>
    </submittedName>
</protein>
<evidence type="ECO:0000313" key="7">
    <source>
        <dbReference type="Proteomes" id="UP000002875"/>
    </source>
</evidence>
<keyword evidence="3" id="KW-0408">Iron</keyword>
<keyword evidence="4" id="KW-0411">Iron-sulfur</keyword>
<keyword evidence="2" id="KW-0479">Metal-binding</keyword>
<sequence length="139" mass="14775">MNLEEKISRNEFLKKMGFTGAALMALYTLDSCVNETGVTPSGTATLDLSLPANAALKNEGGYVVTNGIVVAKYNGNYIAATLTCSHEGRTQISFKNNEWYCSAHGARFDVSGKGLNTEGKKGLGIYKTSLSGNILTVTP</sequence>
<dbReference type="EMBL" id="CP002963">
    <property type="protein sequence ID" value="AFK05667.1"/>
    <property type="molecule type" value="Genomic_DNA"/>
</dbReference>
<evidence type="ECO:0000313" key="6">
    <source>
        <dbReference type="EMBL" id="AFK05667.1"/>
    </source>
</evidence>
<dbReference type="Pfam" id="PF00355">
    <property type="entry name" value="Rieske"/>
    <property type="match status" value="1"/>
</dbReference>
<dbReference type="RefSeq" id="WP_015031192.1">
    <property type="nucleotide sequence ID" value="NC_018749.1"/>
</dbReference>